<feature type="compositionally biased region" description="Low complexity" evidence="1">
    <location>
        <begin position="39"/>
        <end position="52"/>
    </location>
</feature>
<feature type="region of interest" description="Disordered" evidence="1">
    <location>
        <begin position="39"/>
        <end position="92"/>
    </location>
</feature>
<name>A0A1H0VZ76_9BURK</name>
<accession>A0A1H0VZ76</accession>
<keyword evidence="2" id="KW-0732">Signal</keyword>
<dbReference type="OrthoDB" id="195620at2"/>
<evidence type="ECO:0000313" key="4">
    <source>
        <dbReference type="Proteomes" id="UP000199317"/>
    </source>
</evidence>
<proteinExistence type="predicted"/>
<sequence length="213" mass="22896">MTHRFPAPSPDLFRRSTPGRVPTALALACLLAGCAVAPGSAPAPAQDAAAVPARRDGPPAPSRAKGPPPPGIVSVTYDDPAGFSDARRGAHETDRARRAWVDALCLYLSEAAAAALPEGQRLEVRITDVQRAGGFEPWRGPQAGQVRTVRDIYPPRIALEFKRLAADGSVLQSGRRELRDPAFMERAARGGSDPLRYEKGLIDDWVRQEFGAR</sequence>
<dbReference type="EMBL" id="FNJL01000030">
    <property type="protein sequence ID" value="SDP83426.1"/>
    <property type="molecule type" value="Genomic_DNA"/>
</dbReference>
<dbReference type="Pfam" id="PF11454">
    <property type="entry name" value="DUF3016"/>
    <property type="match status" value="1"/>
</dbReference>
<evidence type="ECO:0008006" key="5">
    <source>
        <dbReference type="Google" id="ProtNLM"/>
    </source>
</evidence>
<feature type="compositionally biased region" description="Pro residues" evidence="1">
    <location>
        <begin position="58"/>
        <end position="71"/>
    </location>
</feature>
<evidence type="ECO:0000256" key="2">
    <source>
        <dbReference type="SAM" id="SignalP"/>
    </source>
</evidence>
<dbReference type="PROSITE" id="PS51257">
    <property type="entry name" value="PROKAR_LIPOPROTEIN"/>
    <property type="match status" value="1"/>
</dbReference>
<dbReference type="RefSeq" id="WP_092838109.1">
    <property type="nucleotide sequence ID" value="NZ_FNJL01000030.1"/>
</dbReference>
<organism evidence="3 4">
    <name type="scientific">Paracidovorax cattleyae</name>
    <dbReference type="NCBI Taxonomy" id="80868"/>
    <lineage>
        <taxon>Bacteria</taxon>
        <taxon>Pseudomonadati</taxon>
        <taxon>Pseudomonadota</taxon>
        <taxon>Betaproteobacteria</taxon>
        <taxon>Burkholderiales</taxon>
        <taxon>Comamonadaceae</taxon>
        <taxon>Paracidovorax</taxon>
    </lineage>
</organism>
<dbReference type="InterPro" id="IPR021557">
    <property type="entry name" value="DUF3016"/>
</dbReference>
<dbReference type="Proteomes" id="UP000199317">
    <property type="component" value="Unassembled WGS sequence"/>
</dbReference>
<dbReference type="AlphaFoldDB" id="A0A1H0VZ76"/>
<reference evidence="4" key="1">
    <citation type="submission" date="2016-10" db="EMBL/GenBank/DDBJ databases">
        <authorList>
            <person name="Varghese N."/>
            <person name="Submissions S."/>
        </authorList>
    </citation>
    <scope>NUCLEOTIDE SEQUENCE [LARGE SCALE GENOMIC DNA]</scope>
    <source>
        <strain evidence="4">DSM 17101</strain>
    </source>
</reference>
<evidence type="ECO:0000256" key="1">
    <source>
        <dbReference type="SAM" id="MobiDB-lite"/>
    </source>
</evidence>
<evidence type="ECO:0000313" key="3">
    <source>
        <dbReference type="EMBL" id="SDP83426.1"/>
    </source>
</evidence>
<keyword evidence="4" id="KW-1185">Reference proteome</keyword>
<gene>
    <name evidence="3" type="ORF">SAMN04489708_13012</name>
</gene>
<feature type="signal peptide" evidence="2">
    <location>
        <begin position="1"/>
        <end position="37"/>
    </location>
</feature>
<feature type="chain" id="PRO_5011713437" description="DUF3016 domain-containing protein" evidence="2">
    <location>
        <begin position="38"/>
        <end position="213"/>
    </location>
</feature>
<protein>
    <recommendedName>
        <fullName evidence="5">DUF3016 domain-containing protein</fullName>
    </recommendedName>
</protein>